<organism evidence="1 2">
    <name type="scientific">Tripterygium wilfordii</name>
    <name type="common">Thunder God vine</name>
    <dbReference type="NCBI Taxonomy" id="458696"/>
    <lineage>
        <taxon>Eukaryota</taxon>
        <taxon>Viridiplantae</taxon>
        <taxon>Streptophyta</taxon>
        <taxon>Embryophyta</taxon>
        <taxon>Tracheophyta</taxon>
        <taxon>Spermatophyta</taxon>
        <taxon>Magnoliopsida</taxon>
        <taxon>eudicotyledons</taxon>
        <taxon>Gunneridae</taxon>
        <taxon>Pentapetalae</taxon>
        <taxon>rosids</taxon>
        <taxon>fabids</taxon>
        <taxon>Celastrales</taxon>
        <taxon>Celastraceae</taxon>
        <taxon>Tripterygium</taxon>
    </lineage>
</organism>
<dbReference type="PANTHER" id="PTHR37237">
    <property type="entry name" value="OS02G0567000 PROTEIN"/>
    <property type="match status" value="1"/>
</dbReference>
<evidence type="ECO:0000313" key="1">
    <source>
        <dbReference type="EMBL" id="KAF5740303.1"/>
    </source>
</evidence>
<proteinExistence type="predicted"/>
<accession>A0A7J7D1V2</accession>
<dbReference type="FunCoup" id="A0A7J7D1V2">
    <property type="interactions" value="788"/>
</dbReference>
<keyword evidence="2" id="KW-1185">Reference proteome</keyword>
<dbReference type="OrthoDB" id="1629067at2759"/>
<protein>
    <submittedName>
        <fullName evidence="1">Uncharacterized protein</fullName>
    </submittedName>
</protein>
<dbReference type="PANTHER" id="PTHR37237:SF1">
    <property type="entry name" value="OS02G0567000 PROTEIN"/>
    <property type="match status" value="1"/>
</dbReference>
<sequence length="142" mass="14947">MRGVGGPLLCIGDLLSDLGEEEAANDVAVPDHREASPIPNYEDVSQSSLDLAELFKETYDRLDKALAGTDHSWTALTLKLCSALETANKLVQSTNANVSLLSEKVGKLEGIVKRGDSAVSAAKAVHLSLNQKEGPSSGSPKC</sequence>
<reference evidence="1 2" key="1">
    <citation type="journal article" date="2020" name="Nat. Commun.">
        <title>Genome of Tripterygium wilfordii and identification of cytochrome P450 involved in triptolide biosynthesis.</title>
        <authorList>
            <person name="Tu L."/>
            <person name="Su P."/>
            <person name="Zhang Z."/>
            <person name="Gao L."/>
            <person name="Wang J."/>
            <person name="Hu T."/>
            <person name="Zhou J."/>
            <person name="Zhang Y."/>
            <person name="Zhao Y."/>
            <person name="Liu Y."/>
            <person name="Song Y."/>
            <person name="Tong Y."/>
            <person name="Lu Y."/>
            <person name="Yang J."/>
            <person name="Xu C."/>
            <person name="Jia M."/>
            <person name="Peters R.J."/>
            <person name="Huang L."/>
            <person name="Gao W."/>
        </authorList>
    </citation>
    <scope>NUCLEOTIDE SEQUENCE [LARGE SCALE GENOMIC DNA]</scope>
    <source>
        <strain evidence="2">cv. XIE 37</strain>
        <tissue evidence="1">Leaf</tissue>
    </source>
</reference>
<gene>
    <name evidence="1" type="ORF">HS088_TW11G00370</name>
</gene>
<comment type="caution">
    <text evidence="1">The sequence shown here is derived from an EMBL/GenBank/DDBJ whole genome shotgun (WGS) entry which is preliminary data.</text>
</comment>
<dbReference type="InParanoid" id="A0A7J7D1V2"/>
<dbReference type="EMBL" id="JAAARO010000011">
    <property type="protein sequence ID" value="KAF5740303.1"/>
    <property type="molecule type" value="Genomic_DNA"/>
</dbReference>
<evidence type="ECO:0000313" key="2">
    <source>
        <dbReference type="Proteomes" id="UP000593562"/>
    </source>
</evidence>
<dbReference type="AlphaFoldDB" id="A0A7J7D1V2"/>
<name>A0A7J7D1V2_TRIWF</name>
<dbReference type="Proteomes" id="UP000593562">
    <property type="component" value="Unassembled WGS sequence"/>
</dbReference>